<name>A0A8J3H4W1_9RHOB</name>
<evidence type="ECO:0000256" key="7">
    <source>
        <dbReference type="ARBA" id="ARBA00031484"/>
    </source>
</evidence>
<accession>A0A8J3H4W1</accession>
<dbReference type="AlphaFoldDB" id="A0A8J3H4W1"/>
<protein>
    <recommendedName>
        <fullName evidence="4">Parvulin-like PPIase</fullName>
        <ecNumber evidence="3">5.2.1.8</ecNumber>
    </recommendedName>
    <alternativeName>
        <fullName evidence="6">Peptidyl-prolyl cis-trans isomerase plp</fullName>
    </alternativeName>
    <alternativeName>
        <fullName evidence="7">Rotamase plp</fullName>
    </alternativeName>
</protein>
<comment type="caution">
    <text evidence="11">The sequence shown here is derived from an EMBL/GenBank/DDBJ whole genome shotgun (WGS) entry which is preliminary data.</text>
</comment>
<evidence type="ECO:0000256" key="3">
    <source>
        <dbReference type="ARBA" id="ARBA00013194"/>
    </source>
</evidence>
<comment type="similarity">
    <text evidence="2">Belongs to the PpiC/parvulin rotamase family.</text>
</comment>
<evidence type="ECO:0000259" key="10">
    <source>
        <dbReference type="PROSITE" id="PS50198"/>
    </source>
</evidence>
<comment type="catalytic activity">
    <reaction evidence="1">
        <text>[protein]-peptidylproline (omega=180) = [protein]-peptidylproline (omega=0)</text>
        <dbReference type="Rhea" id="RHEA:16237"/>
        <dbReference type="Rhea" id="RHEA-COMP:10747"/>
        <dbReference type="Rhea" id="RHEA-COMP:10748"/>
        <dbReference type="ChEBI" id="CHEBI:83833"/>
        <dbReference type="ChEBI" id="CHEBI:83834"/>
        <dbReference type="EC" id="5.2.1.8"/>
    </reaction>
</comment>
<dbReference type="InterPro" id="IPR000297">
    <property type="entry name" value="PPIase_PpiC"/>
</dbReference>
<sequence>MFKGLTTLALAGLMAVPALAETKTEAPAETAAAETPAVPAPTAETVVATVNGQDITLGQVIVARTTLPQQYQQLPPDVLYDAILEQLIQQTVLAEEHGPELTLHAKIALANETRQLLAGDQIEKIMTAAASEDAIKAAYEAKYGADYHEMEYNAAHILVETEDEAKAIRKELEDGADFTEMAKSKSTGPSGPNGGELGWFSKGMMVPEFEDAVMAMKPGEISQPVKTQFGWHLVKLNEEREKAAPSLEEVHDQLAAELQQKAVADHVKELVDNAEVTRPEIEGLNPAMIQDLDLVRK</sequence>
<evidence type="ECO:0000256" key="2">
    <source>
        <dbReference type="ARBA" id="ARBA00007656"/>
    </source>
</evidence>
<reference evidence="11" key="1">
    <citation type="journal article" date="2014" name="Int. J. Syst. Evol. Microbiol.">
        <title>Complete genome sequence of Corynebacterium casei LMG S-19264T (=DSM 44701T), isolated from a smear-ripened cheese.</title>
        <authorList>
            <consortium name="US DOE Joint Genome Institute (JGI-PGF)"/>
            <person name="Walter F."/>
            <person name="Albersmeier A."/>
            <person name="Kalinowski J."/>
            <person name="Ruckert C."/>
        </authorList>
    </citation>
    <scope>NUCLEOTIDE SEQUENCE</scope>
    <source>
        <strain evidence="11">CGMCC 1.7081</strain>
    </source>
</reference>
<feature type="chain" id="PRO_5035232006" description="Parvulin-like PPIase" evidence="9">
    <location>
        <begin position="21"/>
        <end position="297"/>
    </location>
</feature>
<organism evidence="11 12">
    <name type="scientific">Pseudodonghicola xiamenensis</name>
    <dbReference type="NCBI Taxonomy" id="337702"/>
    <lineage>
        <taxon>Bacteria</taxon>
        <taxon>Pseudomonadati</taxon>
        <taxon>Pseudomonadota</taxon>
        <taxon>Alphaproteobacteria</taxon>
        <taxon>Rhodobacterales</taxon>
        <taxon>Paracoccaceae</taxon>
        <taxon>Pseudodonghicola</taxon>
    </lineage>
</organism>
<evidence type="ECO:0000256" key="1">
    <source>
        <dbReference type="ARBA" id="ARBA00000971"/>
    </source>
</evidence>
<dbReference type="Proteomes" id="UP000611500">
    <property type="component" value="Unassembled WGS sequence"/>
</dbReference>
<dbReference type="InterPro" id="IPR027304">
    <property type="entry name" value="Trigger_fact/SurA_dom_sf"/>
</dbReference>
<dbReference type="Gene3D" id="1.10.8.1040">
    <property type="match status" value="1"/>
</dbReference>
<evidence type="ECO:0000256" key="9">
    <source>
        <dbReference type="SAM" id="SignalP"/>
    </source>
</evidence>
<proteinExistence type="inferred from homology"/>
<dbReference type="EMBL" id="BNAP01000002">
    <property type="protein sequence ID" value="GHG82720.1"/>
    <property type="molecule type" value="Genomic_DNA"/>
</dbReference>
<dbReference type="PANTHER" id="PTHR47245:SF2">
    <property type="entry name" value="PEPTIDYL-PROLYL CIS-TRANS ISOMERASE HP_0175-RELATED"/>
    <property type="match status" value="1"/>
</dbReference>
<dbReference type="InterPro" id="IPR046357">
    <property type="entry name" value="PPIase_dom_sf"/>
</dbReference>
<evidence type="ECO:0000256" key="6">
    <source>
        <dbReference type="ARBA" id="ARBA00030642"/>
    </source>
</evidence>
<dbReference type="Gene3D" id="3.10.50.40">
    <property type="match status" value="1"/>
</dbReference>
<evidence type="ECO:0000256" key="4">
    <source>
        <dbReference type="ARBA" id="ARBA00018370"/>
    </source>
</evidence>
<dbReference type="GO" id="GO:0003755">
    <property type="term" value="F:peptidyl-prolyl cis-trans isomerase activity"/>
    <property type="evidence" value="ECO:0007669"/>
    <property type="project" value="UniProtKB-KW"/>
</dbReference>
<gene>
    <name evidence="11" type="primary">surA</name>
    <name evidence="11" type="ORF">GCM10010961_07470</name>
</gene>
<feature type="domain" description="PpiC" evidence="10">
    <location>
        <begin position="149"/>
        <end position="238"/>
    </location>
</feature>
<keyword evidence="5 8" id="KW-0697">Rotamase</keyword>
<dbReference type="PROSITE" id="PS50198">
    <property type="entry name" value="PPIC_PPIASE_2"/>
    <property type="match status" value="1"/>
</dbReference>
<keyword evidence="8 11" id="KW-0413">Isomerase</keyword>
<evidence type="ECO:0000256" key="5">
    <source>
        <dbReference type="ARBA" id="ARBA00023110"/>
    </source>
</evidence>
<dbReference type="InterPro" id="IPR050245">
    <property type="entry name" value="PrsA_foldase"/>
</dbReference>
<dbReference type="PANTHER" id="PTHR47245">
    <property type="entry name" value="PEPTIDYLPROLYL ISOMERASE"/>
    <property type="match status" value="1"/>
</dbReference>
<dbReference type="SUPFAM" id="SSF54534">
    <property type="entry name" value="FKBP-like"/>
    <property type="match status" value="1"/>
</dbReference>
<keyword evidence="12" id="KW-1185">Reference proteome</keyword>
<feature type="signal peptide" evidence="9">
    <location>
        <begin position="1"/>
        <end position="20"/>
    </location>
</feature>
<evidence type="ECO:0000256" key="8">
    <source>
        <dbReference type="PROSITE-ProRule" id="PRU00278"/>
    </source>
</evidence>
<keyword evidence="9" id="KW-0732">Signal</keyword>
<dbReference type="Pfam" id="PF00639">
    <property type="entry name" value="Rotamase"/>
    <property type="match status" value="1"/>
</dbReference>
<evidence type="ECO:0000313" key="12">
    <source>
        <dbReference type="Proteomes" id="UP000611500"/>
    </source>
</evidence>
<dbReference type="EC" id="5.2.1.8" evidence="3"/>
<reference evidence="11" key="2">
    <citation type="submission" date="2020-09" db="EMBL/GenBank/DDBJ databases">
        <authorList>
            <person name="Sun Q."/>
            <person name="Zhou Y."/>
        </authorList>
    </citation>
    <scope>NUCLEOTIDE SEQUENCE</scope>
    <source>
        <strain evidence="11">CGMCC 1.7081</strain>
    </source>
</reference>
<dbReference type="RefSeq" id="WP_028092706.1">
    <property type="nucleotide sequence ID" value="NZ_BNAP01000002.1"/>
</dbReference>
<evidence type="ECO:0000313" key="11">
    <source>
        <dbReference type="EMBL" id="GHG82720.1"/>
    </source>
</evidence>
<dbReference type="SUPFAM" id="SSF109998">
    <property type="entry name" value="Triger factor/SurA peptide-binding domain-like"/>
    <property type="match status" value="1"/>
</dbReference>